<dbReference type="PANTHER" id="PTHR10302:SF0">
    <property type="entry name" value="SINGLE-STRANDED DNA-BINDING PROTEIN, MITOCHONDRIAL"/>
    <property type="match status" value="1"/>
</dbReference>
<dbReference type="OrthoDB" id="1078367at2759"/>
<dbReference type="SUPFAM" id="SSF50249">
    <property type="entry name" value="Nucleic acid-binding proteins"/>
    <property type="match status" value="1"/>
</dbReference>
<dbReference type="AlphaFoldDB" id="A0A166EIL4"/>
<dbReference type="EMBL" id="KV428043">
    <property type="protein sequence ID" value="KZT39631.1"/>
    <property type="molecule type" value="Genomic_DNA"/>
</dbReference>
<protein>
    <submittedName>
        <fullName evidence="3">Nucleic acid-binding protein</fullName>
    </submittedName>
</protein>
<dbReference type="PROSITE" id="PS50935">
    <property type="entry name" value="SSB"/>
    <property type="match status" value="1"/>
</dbReference>
<dbReference type="PANTHER" id="PTHR10302">
    <property type="entry name" value="SINGLE-STRANDED DNA-BINDING PROTEIN"/>
    <property type="match status" value="1"/>
</dbReference>
<evidence type="ECO:0000256" key="1">
    <source>
        <dbReference type="ARBA" id="ARBA00023125"/>
    </source>
</evidence>
<dbReference type="CDD" id="cd04496">
    <property type="entry name" value="SSB_OBF"/>
    <property type="match status" value="1"/>
</dbReference>
<name>A0A166EIL4_9AGAM</name>
<proteinExistence type="predicted"/>
<dbReference type="InterPro" id="IPR012340">
    <property type="entry name" value="NA-bd_OB-fold"/>
</dbReference>
<dbReference type="InterPro" id="IPR000424">
    <property type="entry name" value="Primosome_PriB/ssb"/>
</dbReference>
<dbReference type="Gene3D" id="2.40.50.140">
    <property type="entry name" value="Nucleic acid-binding proteins"/>
    <property type="match status" value="1"/>
</dbReference>
<keyword evidence="4" id="KW-1185">Reference proteome</keyword>
<reference evidence="3 4" key="1">
    <citation type="journal article" date="2016" name="Mol. Biol. Evol.">
        <title>Comparative Genomics of Early-Diverging Mushroom-Forming Fungi Provides Insights into the Origins of Lignocellulose Decay Capabilities.</title>
        <authorList>
            <person name="Nagy L.G."/>
            <person name="Riley R."/>
            <person name="Tritt A."/>
            <person name="Adam C."/>
            <person name="Daum C."/>
            <person name="Floudas D."/>
            <person name="Sun H."/>
            <person name="Yadav J.S."/>
            <person name="Pangilinan J."/>
            <person name="Larsson K.H."/>
            <person name="Matsuura K."/>
            <person name="Barry K."/>
            <person name="Labutti K."/>
            <person name="Kuo R."/>
            <person name="Ohm R.A."/>
            <person name="Bhattacharya S.S."/>
            <person name="Shirouzu T."/>
            <person name="Yoshinaga Y."/>
            <person name="Martin F.M."/>
            <person name="Grigoriev I.V."/>
            <person name="Hibbett D.S."/>
        </authorList>
    </citation>
    <scope>NUCLEOTIDE SEQUENCE [LARGE SCALE GENOMIC DNA]</scope>
    <source>
        <strain evidence="3 4">HHB10207 ss-3</strain>
    </source>
</reference>
<gene>
    <name evidence="3" type="ORF">SISSUDRAFT_623332</name>
</gene>
<organism evidence="3 4">
    <name type="scientific">Sistotremastrum suecicum HHB10207 ss-3</name>
    <dbReference type="NCBI Taxonomy" id="1314776"/>
    <lineage>
        <taxon>Eukaryota</taxon>
        <taxon>Fungi</taxon>
        <taxon>Dikarya</taxon>
        <taxon>Basidiomycota</taxon>
        <taxon>Agaricomycotina</taxon>
        <taxon>Agaricomycetes</taxon>
        <taxon>Sistotremastrales</taxon>
        <taxon>Sistotremastraceae</taxon>
        <taxon>Sistotremastrum</taxon>
    </lineage>
</organism>
<dbReference type="GO" id="GO:0042645">
    <property type="term" value="C:mitochondrial nucleoid"/>
    <property type="evidence" value="ECO:0007669"/>
    <property type="project" value="TreeGrafter"/>
</dbReference>
<sequence length="190" mass="21299">MIKIQRARVKCTNRESRLTESITKQDPTTPDVLCRRRASNHHCNMLASARQTLIAHARSRTFASSSPAATMAKLVLIGRMGRDPEVRTTKNDKEYVSYVVATRNSPPPPNADGEPKSSWHNILSFGPNQSNYLKSIRKGSLVYVEANYELREPDPNASPDSPEGQRQIFLRHETIRVLKKPNDESASSDA</sequence>
<dbReference type="Proteomes" id="UP000076798">
    <property type="component" value="Unassembled WGS sequence"/>
</dbReference>
<evidence type="ECO:0000313" key="3">
    <source>
        <dbReference type="EMBL" id="KZT39631.1"/>
    </source>
</evidence>
<dbReference type="GO" id="GO:0006264">
    <property type="term" value="P:mitochondrial DNA replication"/>
    <property type="evidence" value="ECO:0007669"/>
    <property type="project" value="TreeGrafter"/>
</dbReference>
<keyword evidence="1 2" id="KW-0238">DNA-binding</keyword>
<dbReference type="STRING" id="1314776.A0A166EIL4"/>
<accession>A0A166EIL4</accession>
<evidence type="ECO:0000256" key="2">
    <source>
        <dbReference type="PROSITE-ProRule" id="PRU00252"/>
    </source>
</evidence>
<dbReference type="GO" id="GO:0003697">
    <property type="term" value="F:single-stranded DNA binding"/>
    <property type="evidence" value="ECO:0007669"/>
    <property type="project" value="InterPro"/>
</dbReference>
<evidence type="ECO:0000313" key="4">
    <source>
        <dbReference type="Proteomes" id="UP000076798"/>
    </source>
</evidence>
<dbReference type="Pfam" id="PF00436">
    <property type="entry name" value="SSB"/>
    <property type="match status" value="1"/>
</dbReference>
<dbReference type="InterPro" id="IPR011344">
    <property type="entry name" value="ssDNA-bd"/>
</dbReference>